<dbReference type="PROSITE" id="PS00181">
    <property type="entry name" value="GLNA_ATP"/>
    <property type="match status" value="1"/>
</dbReference>
<evidence type="ECO:0000256" key="6">
    <source>
        <dbReference type="ARBA" id="ARBA00022490"/>
    </source>
</evidence>
<evidence type="ECO:0000256" key="19">
    <source>
        <dbReference type="RuleBase" id="RU004356"/>
    </source>
</evidence>
<evidence type="ECO:0000256" key="13">
    <source>
        <dbReference type="PIRSR" id="PIRSR604809-1"/>
    </source>
</evidence>
<evidence type="ECO:0000313" key="23">
    <source>
        <dbReference type="Proteomes" id="UP000533207"/>
    </source>
</evidence>
<evidence type="ECO:0000256" key="15">
    <source>
        <dbReference type="PIRSR" id="PIRSR604809-3"/>
    </source>
</evidence>
<dbReference type="PANTHER" id="PTHR43785:SF12">
    <property type="entry name" value="TYPE-1 GLUTAMINE SYNTHETASE 2"/>
    <property type="match status" value="1"/>
</dbReference>
<proteinExistence type="inferred from homology"/>
<keyword evidence="10 14" id="KW-0067">ATP-binding</keyword>
<feature type="domain" description="GS beta-grasp" evidence="20">
    <location>
        <begin position="16"/>
        <end position="108"/>
    </location>
</feature>
<comment type="similarity">
    <text evidence="2 16 17">Belongs to the glutamine synthetase family.</text>
</comment>
<comment type="caution">
    <text evidence="22">The sequence shown here is derived from an EMBL/GenBank/DDBJ whole genome shotgun (WGS) entry which is preliminary data.</text>
</comment>
<dbReference type="GO" id="GO:0005524">
    <property type="term" value="F:ATP binding"/>
    <property type="evidence" value="ECO:0007669"/>
    <property type="project" value="UniProtKB-KW"/>
</dbReference>
<dbReference type="InterPro" id="IPR036651">
    <property type="entry name" value="Gln_synt_N_sf"/>
</dbReference>
<dbReference type="PANTHER" id="PTHR43785">
    <property type="entry name" value="GAMMA-GLUTAMYLPUTRESCINE SYNTHETASE"/>
    <property type="match status" value="1"/>
</dbReference>
<evidence type="ECO:0000259" key="20">
    <source>
        <dbReference type="PROSITE" id="PS51986"/>
    </source>
</evidence>
<dbReference type="PROSITE" id="PS51987">
    <property type="entry name" value="GS_CATALYTIC"/>
    <property type="match status" value="1"/>
</dbReference>
<evidence type="ECO:0000259" key="21">
    <source>
        <dbReference type="PROSITE" id="PS51987"/>
    </source>
</evidence>
<dbReference type="NCBIfam" id="TIGR00653">
    <property type="entry name" value="GlnA"/>
    <property type="match status" value="1"/>
</dbReference>
<feature type="binding site" evidence="13">
    <location>
        <position position="303"/>
    </location>
    <ligand>
        <name>L-glutamate</name>
        <dbReference type="ChEBI" id="CHEBI:29985"/>
    </ligand>
</feature>
<feature type="binding site" evidence="13">
    <location>
        <position position="340"/>
    </location>
    <ligand>
        <name>L-glutamate</name>
        <dbReference type="ChEBI" id="CHEBI:29985"/>
    </ligand>
</feature>
<dbReference type="InterPro" id="IPR008147">
    <property type="entry name" value="Gln_synt_N"/>
</dbReference>
<comment type="subunit">
    <text evidence="3">Oligomer of 12 subunits arranged in the form of two hexagons.</text>
</comment>
<evidence type="ECO:0000256" key="5">
    <source>
        <dbReference type="ARBA" id="ARBA00021364"/>
    </source>
</evidence>
<feature type="binding site" evidence="14">
    <location>
        <position position="321"/>
    </location>
    <ligand>
        <name>ATP</name>
        <dbReference type="ChEBI" id="CHEBI:30616"/>
    </ligand>
</feature>
<evidence type="ECO:0000256" key="7">
    <source>
        <dbReference type="ARBA" id="ARBA00022598"/>
    </source>
</evidence>
<keyword evidence="7 19" id="KW-0436">Ligase</keyword>
<evidence type="ECO:0000313" key="22">
    <source>
        <dbReference type="EMBL" id="MBA2861173.1"/>
    </source>
</evidence>
<dbReference type="AlphaFoldDB" id="A0A7J9PD52"/>
<feature type="binding site" evidence="15">
    <location>
        <position position="194"/>
    </location>
    <ligand>
        <name>Mg(2+)</name>
        <dbReference type="ChEBI" id="CHEBI:18420"/>
        <label>1</label>
    </ligand>
</feature>
<evidence type="ECO:0000256" key="2">
    <source>
        <dbReference type="ARBA" id="ARBA00009897"/>
    </source>
</evidence>
<feature type="binding site" evidence="15">
    <location>
        <position position="141"/>
    </location>
    <ligand>
        <name>Mg(2+)</name>
        <dbReference type="ChEBI" id="CHEBI:18420"/>
        <label>1</label>
    </ligand>
</feature>
<organism evidence="22 23">
    <name type="scientific">Methanococcus maripaludis</name>
    <name type="common">Methanococcus deltae</name>
    <dbReference type="NCBI Taxonomy" id="39152"/>
    <lineage>
        <taxon>Archaea</taxon>
        <taxon>Methanobacteriati</taxon>
        <taxon>Methanobacteriota</taxon>
        <taxon>Methanomada group</taxon>
        <taxon>Methanococci</taxon>
        <taxon>Methanococcales</taxon>
        <taxon>Methanococcaceae</taxon>
        <taxon>Methanococcus</taxon>
    </lineage>
</organism>
<evidence type="ECO:0000256" key="14">
    <source>
        <dbReference type="PIRSR" id="PIRSR604809-2"/>
    </source>
</evidence>
<evidence type="ECO:0000256" key="4">
    <source>
        <dbReference type="ARBA" id="ARBA00012937"/>
    </source>
</evidence>
<dbReference type="EMBL" id="JACDUL010000001">
    <property type="protein sequence ID" value="MBA2861173.1"/>
    <property type="molecule type" value="Genomic_DNA"/>
</dbReference>
<feature type="binding site" evidence="15">
    <location>
        <position position="139"/>
    </location>
    <ligand>
        <name>Mg(2+)</name>
        <dbReference type="ChEBI" id="CHEBI:18420"/>
        <label>1</label>
    </ligand>
</feature>
<dbReference type="Proteomes" id="UP000533207">
    <property type="component" value="Unassembled WGS sequence"/>
</dbReference>
<feature type="binding site" evidence="13">
    <location>
        <position position="309"/>
    </location>
    <ligand>
        <name>L-glutamate</name>
        <dbReference type="ChEBI" id="CHEBI:29985"/>
    </ligand>
</feature>
<feature type="binding site" evidence="13">
    <location>
        <begin position="245"/>
        <end position="246"/>
    </location>
    <ligand>
        <name>L-glutamate</name>
        <dbReference type="ChEBI" id="CHEBI:29985"/>
    </ligand>
</feature>
<evidence type="ECO:0000256" key="16">
    <source>
        <dbReference type="PROSITE-ProRule" id="PRU01330"/>
    </source>
</evidence>
<evidence type="ECO:0000256" key="10">
    <source>
        <dbReference type="ARBA" id="ARBA00022840"/>
    </source>
</evidence>
<evidence type="ECO:0000256" key="11">
    <source>
        <dbReference type="ARBA" id="ARBA00022842"/>
    </source>
</evidence>
<dbReference type="Pfam" id="PF03951">
    <property type="entry name" value="Gln-synt_N"/>
    <property type="match status" value="1"/>
</dbReference>
<comment type="cofactor">
    <cofactor evidence="15">
        <name>Mg(2+)</name>
        <dbReference type="ChEBI" id="CHEBI:18420"/>
    </cofactor>
    <text evidence="15">Binds 2 Mg(2+) ions per subunit.</text>
</comment>
<gene>
    <name evidence="22" type="ORF">HNP90_000033</name>
</gene>
<dbReference type="Pfam" id="PF00120">
    <property type="entry name" value="Gln-synt_C"/>
    <property type="match status" value="1"/>
</dbReference>
<dbReference type="PROSITE" id="PS00180">
    <property type="entry name" value="GLNA_1"/>
    <property type="match status" value="1"/>
</dbReference>
<accession>A0A7J9PD52</accession>
<keyword evidence="8 15" id="KW-0479">Metal-binding</keyword>
<dbReference type="GO" id="GO:0004356">
    <property type="term" value="F:glutamine synthetase activity"/>
    <property type="evidence" value="ECO:0007669"/>
    <property type="project" value="UniProtKB-EC"/>
</dbReference>
<evidence type="ECO:0000256" key="18">
    <source>
        <dbReference type="RuleBase" id="RU000385"/>
    </source>
</evidence>
<feature type="binding site" evidence="14">
    <location>
        <begin position="252"/>
        <end position="254"/>
    </location>
    <ligand>
        <name>ATP</name>
        <dbReference type="ChEBI" id="CHEBI:30616"/>
    </ligand>
</feature>
<dbReference type="FunFam" id="3.30.590.10:FF:000003">
    <property type="entry name" value="Glutamine synthetase 2"/>
    <property type="match status" value="1"/>
</dbReference>
<dbReference type="InterPro" id="IPR004809">
    <property type="entry name" value="Gln_synth_I"/>
</dbReference>
<dbReference type="EC" id="6.3.1.2" evidence="4 19"/>
<protein>
    <recommendedName>
        <fullName evidence="5 19">Glutamine synthetase</fullName>
        <ecNumber evidence="4 19">6.3.1.2</ecNumber>
    </recommendedName>
</protein>
<comment type="catalytic activity">
    <reaction evidence="12 19">
        <text>L-glutamate + NH4(+) + ATP = L-glutamine + ADP + phosphate + H(+)</text>
        <dbReference type="Rhea" id="RHEA:16169"/>
        <dbReference type="ChEBI" id="CHEBI:15378"/>
        <dbReference type="ChEBI" id="CHEBI:28938"/>
        <dbReference type="ChEBI" id="CHEBI:29985"/>
        <dbReference type="ChEBI" id="CHEBI:30616"/>
        <dbReference type="ChEBI" id="CHEBI:43474"/>
        <dbReference type="ChEBI" id="CHEBI:58359"/>
        <dbReference type="ChEBI" id="CHEBI:456216"/>
        <dbReference type="EC" id="6.3.1.2"/>
    </reaction>
</comment>
<comment type="subcellular location">
    <subcellularLocation>
        <location evidence="1 18">Cytoplasm</location>
    </subcellularLocation>
</comment>
<dbReference type="Gene3D" id="3.10.20.70">
    <property type="entry name" value="Glutamine synthetase, N-terminal domain"/>
    <property type="match status" value="1"/>
</dbReference>
<dbReference type="PROSITE" id="PS51986">
    <property type="entry name" value="GS_BETA_GRASP"/>
    <property type="match status" value="1"/>
</dbReference>
<feature type="binding site" evidence="14">
    <location>
        <begin position="204"/>
        <end position="206"/>
    </location>
    <ligand>
        <name>ATP</name>
        <dbReference type="ChEBI" id="CHEBI:30616"/>
    </ligand>
</feature>
<dbReference type="InterPro" id="IPR014746">
    <property type="entry name" value="Gln_synth/guanido_kin_cat_dom"/>
</dbReference>
<feature type="binding site" evidence="15">
    <location>
        <position position="201"/>
    </location>
    <ligand>
        <name>Mg(2+)</name>
        <dbReference type="ChEBI" id="CHEBI:18420"/>
        <label>1</label>
    </ligand>
</feature>
<feature type="binding site" evidence="14">
    <location>
        <position position="333"/>
    </location>
    <ligand>
        <name>ATP</name>
        <dbReference type="ChEBI" id="CHEBI:30616"/>
    </ligand>
</feature>
<feature type="binding site" evidence="15">
    <location>
        <position position="250"/>
    </location>
    <ligand>
        <name>Mg(2+)</name>
        <dbReference type="ChEBI" id="CHEBI:18420"/>
        <label>1</label>
    </ligand>
</feature>
<evidence type="ECO:0000256" key="9">
    <source>
        <dbReference type="ARBA" id="ARBA00022741"/>
    </source>
</evidence>
<dbReference type="GO" id="GO:0046872">
    <property type="term" value="F:metal ion binding"/>
    <property type="evidence" value="ECO:0007669"/>
    <property type="project" value="UniProtKB-KW"/>
</dbReference>
<evidence type="ECO:0000256" key="17">
    <source>
        <dbReference type="RuleBase" id="RU000384"/>
    </source>
</evidence>
<feature type="binding site" evidence="14">
    <location>
        <position position="189"/>
    </location>
    <ligand>
        <name>ATP</name>
        <dbReference type="ChEBI" id="CHEBI:30616"/>
    </ligand>
</feature>
<dbReference type="GO" id="GO:0006542">
    <property type="term" value="P:glutamine biosynthetic process"/>
    <property type="evidence" value="ECO:0007669"/>
    <property type="project" value="InterPro"/>
</dbReference>
<feature type="binding site" evidence="13">
    <location>
        <position position="321"/>
    </location>
    <ligand>
        <name>L-glutamate</name>
        <dbReference type="ChEBI" id="CHEBI:29985"/>
    </ligand>
</feature>
<sequence length="448" mass="49664">MNMNSVEQAMEYIKTNNVKFIRFQFVDIHGEPKNIAYPVKAGAAGEEELYDVLSKGLYFDGSSIEGFVSIESSDMMLKPDLKTLSVLPWRPTEKSVARVICDVYTTTGKPFEGDPRGCLKRILAKFDEELGGEFFVGPEPEFFILKQDACGSWVPADDAGYFDLEPVDAGCDIRRKIVFALENLGFHVEASHHEVAEGQHEVDFKFADAVKTADSVVTFKTTIKTLAAQEGLKATFMPKPFFGINGSGMHCHQSIWLGGEPSFYDETAKHQLSSTCMNYVAGILEHAKSIVAVTNPTVNSYKRLVPGYEAPVNIAWANANRSAIIRVPAPRGKGTRIEFRAPDPACNPYLAFTVMLAAGLDGVRRNLEAPEPVEKNIFAMNEAQKKAEGIESVPANLKAALDELENNSVLKDALGKHIFENFIEIKNAEWDSFRTAVTDWETKQYLKI</sequence>
<keyword evidence="9 14" id="KW-0547">Nucleotide-binding</keyword>
<dbReference type="InterPro" id="IPR008146">
    <property type="entry name" value="Gln_synth_cat_dom"/>
</dbReference>
<dbReference type="InterPro" id="IPR027303">
    <property type="entry name" value="Gln_synth_gly_rich_site"/>
</dbReference>
<dbReference type="SMART" id="SM01230">
    <property type="entry name" value="Gln-synt_C"/>
    <property type="match status" value="1"/>
</dbReference>
<evidence type="ECO:0000256" key="3">
    <source>
        <dbReference type="ARBA" id="ARBA00011354"/>
    </source>
</evidence>
<evidence type="ECO:0000256" key="1">
    <source>
        <dbReference type="ARBA" id="ARBA00004496"/>
    </source>
</evidence>
<keyword evidence="11 15" id="KW-0460">Magnesium</keyword>
<keyword evidence="6 18" id="KW-0963">Cytoplasm</keyword>
<dbReference type="Gene3D" id="3.30.590.10">
    <property type="entry name" value="Glutamine synthetase/guanido kinase, catalytic domain"/>
    <property type="match status" value="1"/>
</dbReference>
<dbReference type="InterPro" id="IPR027302">
    <property type="entry name" value="Gln_synth_N_conserv_site"/>
</dbReference>
<feature type="domain" description="GS catalytic" evidence="21">
    <location>
        <begin position="115"/>
        <end position="448"/>
    </location>
</feature>
<dbReference type="SUPFAM" id="SSF55931">
    <property type="entry name" value="Glutamine synthetase/guanido kinase"/>
    <property type="match status" value="1"/>
</dbReference>
<reference evidence="22 23" key="1">
    <citation type="submission" date="2020-07" db="EMBL/GenBank/DDBJ databases">
        <title>Genomic Encyclopedia of Type Strains, Phase IV (KMG-V): Genome sequencing to study the core and pangenomes of soil and plant-associated prokaryotes.</title>
        <authorList>
            <person name="Whitman W."/>
        </authorList>
    </citation>
    <scope>NUCLEOTIDE SEQUENCE [LARGE SCALE GENOMIC DNA]</scope>
    <source>
        <strain evidence="22 23">C8</strain>
    </source>
</reference>
<name>A0A7J9PD52_METMI</name>
<dbReference type="SUPFAM" id="SSF54368">
    <property type="entry name" value="Glutamine synthetase, N-terminal domain"/>
    <property type="match status" value="1"/>
</dbReference>
<feature type="binding site" evidence="15">
    <location>
        <position position="338"/>
    </location>
    <ligand>
        <name>Mg(2+)</name>
        <dbReference type="ChEBI" id="CHEBI:18420"/>
        <label>1</label>
    </ligand>
</feature>
<evidence type="ECO:0000256" key="12">
    <source>
        <dbReference type="ARBA" id="ARBA00049436"/>
    </source>
</evidence>
<evidence type="ECO:0000256" key="8">
    <source>
        <dbReference type="ARBA" id="ARBA00022723"/>
    </source>
</evidence>
<dbReference type="GO" id="GO:0005737">
    <property type="term" value="C:cytoplasm"/>
    <property type="evidence" value="ECO:0007669"/>
    <property type="project" value="UniProtKB-SubCell"/>
</dbReference>